<dbReference type="GO" id="GO:0003700">
    <property type="term" value="F:DNA-binding transcription factor activity"/>
    <property type="evidence" value="ECO:0007669"/>
    <property type="project" value="TreeGrafter"/>
</dbReference>
<dbReference type="InterPro" id="IPR001647">
    <property type="entry name" value="HTH_TetR"/>
</dbReference>
<dbReference type="PROSITE" id="PS50977">
    <property type="entry name" value="HTH_TETR_2"/>
    <property type="match status" value="1"/>
</dbReference>
<dbReference type="RefSeq" id="WP_185131496.1">
    <property type="nucleotide sequence ID" value="NZ_JACJVO010000031.1"/>
</dbReference>
<evidence type="ECO:0000259" key="5">
    <source>
        <dbReference type="PROSITE" id="PS50977"/>
    </source>
</evidence>
<dbReference type="InterPro" id="IPR009057">
    <property type="entry name" value="Homeodomain-like_sf"/>
</dbReference>
<evidence type="ECO:0000313" key="7">
    <source>
        <dbReference type="Proteomes" id="UP000564644"/>
    </source>
</evidence>
<evidence type="ECO:0000313" key="6">
    <source>
        <dbReference type="EMBL" id="MBB6733838.1"/>
    </source>
</evidence>
<evidence type="ECO:0000256" key="1">
    <source>
        <dbReference type="ARBA" id="ARBA00023015"/>
    </source>
</evidence>
<dbReference type="Pfam" id="PF00440">
    <property type="entry name" value="TetR_N"/>
    <property type="match status" value="1"/>
</dbReference>
<keyword evidence="7" id="KW-1185">Reference proteome</keyword>
<keyword evidence="1" id="KW-0805">Transcription regulation</keyword>
<keyword evidence="2 4" id="KW-0238">DNA-binding</keyword>
<dbReference type="InterPro" id="IPR036271">
    <property type="entry name" value="Tet_transcr_reg_TetR-rel_C_sf"/>
</dbReference>
<dbReference type="PANTHER" id="PTHR30055">
    <property type="entry name" value="HTH-TYPE TRANSCRIPTIONAL REGULATOR RUTR"/>
    <property type="match status" value="1"/>
</dbReference>
<dbReference type="Gene3D" id="1.10.357.10">
    <property type="entry name" value="Tetracycline Repressor, domain 2"/>
    <property type="match status" value="1"/>
</dbReference>
<evidence type="ECO:0000256" key="2">
    <source>
        <dbReference type="ARBA" id="ARBA00023125"/>
    </source>
</evidence>
<dbReference type="PANTHER" id="PTHR30055:SF234">
    <property type="entry name" value="HTH-TYPE TRANSCRIPTIONAL REGULATOR BETI"/>
    <property type="match status" value="1"/>
</dbReference>
<dbReference type="Proteomes" id="UP000564644">
    <property type="component" value="Unassembled WGS sequence"/>
</dbReference>
<feature type="DNA-binding region" description="H-T-H motif" evidence="4">
    <location>
        <begin position="38"/>
        <end position="57"/>
    </location>
</feature>
<evidence type="ECO:0000256" key="3">
    <source>
        <dbReference type="ARBA" id="ARBA00023163"/>
    </source>
</evidence>
<dbReference type="SUPFAM" id="SSF46689">
    <property type="entry name" value="Homeodomain-like"/>
    <property type="match status" value="1"/>
</dbReference>
<dbReference type="Gene3D" id="1.10.10.60">
    <property type="entry name" value="Homeodomain-like"/>
    <property type="match status" value="1"/>
</dbReference>
<feature type="domain" description="HTH tetR-type" evidence="5">
    <location>
        <begin position="15"/>
        <end position="75"/>
    </location>
</feature>
<organism evidence="6 7">
    <name type="scientific">Cohnella zeiphila</name>
    <dbReference type="NCBI Taxonomy" id="2761120"/>
    <lineage>
        <taxon>Bacteria</taxon>
        <taxon>Bacillati</taxon>
        <taxon>Bacillota</taxon>
        <taxon>Bacilli</taxon>
        <taxon>Bacillales</taxon>
        <taxon>Paenibacillaceae</taxon>
        <taxon>Cohnella</taxon>
    </lineage>
</organism>
<accession>A0A7X0VZC3</accession>
<dbReference type="EMBL" id="JACJVO010000031">
    <property type="protein sequence ID" value="MBB6733838.1"/>
    <property type="molecule type" value="Genomic_DNA"/>
</dbReference>
<proteinExistence type="predicted"/>
<gene>
    <name evidence="6" type="ORF">H7C18_23210</name>
</gene>
<reference evidence="6 7" key="1">
    <citation type="submission" date="2020-08" db="EMBL/GenBank/DDBJ databases">
        <title>Cohnella phylogeny.</title>
        <authorList>
            <person name="Dunlap C."/>
        </authorList>
    </citation>
    <scope>NUCLEOTIDE SEQUENCE [LARGE SCALE GENOMIC DNA]</scope>
    <source>
        <strain evidence="6 7">CBP 2801</strain>
    </source>
</reference>
<sequence length="206" mass="23572">MEPPETNGASDSRDLQYRRRILEAASRLFERSGIESVNMYQIAQEAGIGQGTLYRRFEHPGEIYSELLHASVEEILTELEGIADDDSDRAPASALDRLDEIVCKVLDYIDSHAKLLSAISCMYGKKKFLPHKRPVTDRLHGVIRRCLSRATEQGEIRGIDVGLTAHFMLTTLTPEQYLYHREDLDYSKEQYLAGVRRLFLEGIRER</sequence>
<dbReference type="InterPro" id="IPR050109">
    <property type="entry name" value="HTH-type_TetR-like_transc_reg"/>
</dbReference>
<dbReference type="SUPFAM" id="SSF48498">
    <property type="entry name" value="Tetracyclin repressor-like, C-terminal domain"/>
    <property type="match status" value="1"/>
</dbReference>
<dbReference type="GO" id="GO:0000976">
    <property type="term" value="F:transcription cis-regulatory region binding"/>
    <property type="evidence" value="ECO:0007669"/>
    <property type="project" value="TreeGrafter"/>
</dbReference>
<name>A0A7X0VZC3_9BACL</name>
<dbReference type="AlphaFoldDB" id="A0A7X0VZC3"/>
<comment type="caution">
    <text evidence="6">The sequence shown here is derived from an EMBL/GenBank/DDBJ whole genome shotgun (WGS) entry which is preliminary data.</text>
</comment>
<protein>
    <submittedName>
        <fullName evidence="6">TetR/AcrR family transcriptional regulator</fullName>
    </submittedName>
</protein>
<keyword evidence="3" id="KW-0804">Transcription</keyword>
<dbReference type="PRINTS" id="PR00455">
    <property type="entry name" value="HTHTETR"/>
</dbReference>
<evidence type="ECO:0000256" key="4">
    <source>
        <dbReference type="PROSITE-ProRule" id="PRU00335"/>
    </source>
</evidence>